<evidence type="ECO:0000256" key="7">
    <source>
        <dbReference type="ARBA" id="ARBA00022679"/>
    </source>
</evidence>
<dbReference type="FunFam" id="3.20.140.10:FF:000009">
    <property type="entry name" value="Nicotinate phosphoribosyltransferase"/>
    <property type="match status" value="1"/>
</dbReference>
<keyword evidence="4" id="KW-0597">Phosphoprotein</keyword>
<evidence type="ECO:0000256" key="4">
    <source>
        <dbReference type="ARBA" id="ARBA00022553"/>
    </source>
</evidence>
<dbReference type="UniPathway" id="UPA00253">
    <property type="reaction ID" value="UER00457"/>
</dbReference>
<dbReference type="PIRSF" id="PIRSF000484">
    <property type="entry name" value="NAPRT"/>
    <property type="match status" value="1"/>
</dbReference>
<evidence type="ECO:0000313" key="13">
    <source>
        <dbReference type="Proteomes" id="UP000277580"/>
    </source>
</evidence>
<dbReference type="GO" id="GO:0016757">
    <property type="term" value="F:glycosyltransferase activity"/>
    <property type="evidence" value="ECO:0007669"/>
    <property type="project" value="UniProtKB-KW"/>
</dbReference>
<dbReference type="NCBIfam" id="TIGR01514">
    <property type="entry name" value="NAPRTase"/>
    <property type="match status" value="1"/>
</dbReference>
<dbReference type="Pfam" id="PF04095">
    <property type="entry name" value="NAPRTase"/>
    <property type="match status" value="1"/>
</dbReference>
<dbReference type="InParanoid" id="A0A3N4KL57"/>
<gene>
    <name evidence="12" type="ORF">P167DRAFT_536733</name>
</gene>
<evidence type="ECO:0000313" key="12">
    <source>
        <dbReference type="EMBL" id="RPB11303.1"/>
    </source>
</evidence>
<comment type="function">
    <text evidence="9">Catalyzes the synthesis of beta-nicotinate D-ribonucleotide from nicotinate and 5-phospho-D-ribose 1-phosphate at the expense of ATP.</text>
</comment>
<dbReference type="GO" id="GO:0005829">
    <property type="term" value="C:cytosol"/>
    <property type="evidence" value="ECO:0007669"/>
    <property type="project" value="TreeGrafter"/>
</dbReference>
<keyword evidence="13" id="KW-1185">Reference proteome</keyword>
<feature type="domain" description="Nicotinate/nicotinamide phosphoribosyltransferase" evidence="10">
    <location>
        <begin position="197"/>
        <end position="441"/>
    </location>
</feature>
<dbReference type="Proteomes" id="UP000277580">
    <property type="component" value="Unassembled WGS sequence"/>
</dbReference>
<sequence length="459" mass="51613">MATDTQYDQTQEGIPSLLDTDLYKLTMQCAVLANYPDVDVTYAFTNRTPDLKLTRAAFEWLEVQCAKLGDLRLTGDELEFLKKACPYLPAAYIAYLEKFYFRPAEQLKLTFTPAGETSVQIGTEREERELGADKLELGDVRIDVAGKWVETILYEIPLLVLVSEAFFKFSNTDWNYDGQEERAYNKAKVLLQNGCVFSEFGTRRRRSYHTQELVIKGIIRANKEFSKGDGAGRLSGTSNVHFAHRFNLTPIGTVAHEWFMGIAAITDDYISANEVGLGKWVNCFGEGTLGIALTDTFGTEQFLRCFAQPYKNGKSYAETFAGVRQDSGDPEMFVKRMREFYDSQGIKEEKTIVFSDSLDVELCLKYNKAARAAGFNVSFGVGTFLTNDFVHLSQPKKSTPLNIVIKISSAGGNPAVKISDNIGKNTGDKATVERVKRDLGYTEKRWEDGDERFRWGGKE</sequence>
<keyword evidence="12" id="KW-0328">Glycosyltransferase</keyword>
<evidence type="ECO:0000256" key="5">
    <source>
        <dbReference type="ARBA" id="ARBA00022598"/>
    </source>
</evidence>
<comment type="PTM">
    <text evidence="9">Transiently phosphorylated on a His residue during the reaction cycle. Phosphorylation strongly increases the affinity for substrates and increases the rate of nicotinate D-ribonucleotide production. Dephosphorylation regenerates the low-affinity form of the enzyme, leading to product release.</text>
</comment>
<dbReference type="InterPro" id="IPR006406">
    <property type="entry name" value="Nic_PRibTrfase"/>
</dbReference>
<dbReference type="Gene3D" id="3.20.140.10">
    <property type="entry name" value="nicotinate phosphoribosyltransferase"/>
    <property type="match status" value="1"/>
</dbReference>
<evidence type="ECO:0000256" key="6">
    <source>
        <dbReference type="ARBA" id="ARBA00022642"/>
    </source>
</evidence>
<dbReference type="GO" id="GO:0004516">
    <property type="term" value="F:nicotinate phosphoribosyltransferase activity"/>
    <property type="evidence" value="ECO:0007669"/>
    <property type="project" value="UniProtKB-UniRule"/>
</dbReference>
<comment type="catalytic activity">
    <reaction evidence="8 9">
        <text>5-phospho-alpha-D-ribose 1-diphosphate + nicotinate + ATP + H2O = nicotinate beta-D-ribonucleotide + ADP + phosphate + diphosphate</text>
        <dbReference type="Rhea" id="RHEA:36163"/>
        <dbReference type="ChEBI" id="CHEBI:15377"/>
        <dbReference type="ChEBI" id="CHEBI:30616"/>
        <dbReference type="ChEBI" id="CHEBI:32544"/>
        <dbReference type="ChEBI" id="CHEBI:33019"/>
        <dbReference type="ChEBI" id="CHEBI:43474"/>
        <dbReference type="ChEBI" id="CHEBI:57502"/>
        <dbReference type="ChEBI" id="CHEBI:58017"/>
        <dbReference type="ChEBI" id="CHEBI:456216"/>
        <dbReference type="EC" id="6.3.4.21"/>
    </reaction>
</comment>
<dbReference type="GO" id="GO:0034355">
    <property type="term" value="P:NAD+ biosynthetic process via the salvage pathway"/>
    <property type="evidence" value="ECO:0007669"/>
    <property type="project" value="TreeGrafter"/>
</dbReference>
<dbReference type="InterPro" id="IPR007229">
    <property type="entry name" value="Nic_PRibTrfase-Fam"/>
</dbReference>
<name>A0A3N4KL57_9PEZI</name>
<dbReference type="InterPro" id="IPR036068">
    <property type="entry name" value="Nicotinate_pribotase-like_C"/>
</dbReference>
<comment type="pathway">
    <text evidence="1 9">Cofactor biosynthesis; NAD(+) biosynthesis; nicotinate D-ribonucleotide from nicotinate: step 1/1.</text>
</comment>
<reference evidence="12 13" key="1">
    <citation type="journal article" date="2018" name="Nat. Ecol. Evol.">
        <title>Pezizomycetes genomes reveal the molecular basis of ectomycorrhizal truffle lifestyle.</title>
        <authorList>
            <person name="Murat C."/>
            <person name="Payen T."/>
            <person name="Noel B."/>
            <person name="Kuo A."/>
            <person name="Morin E."/>
            <person name="Chen J."/>
            <person name="Kohler A."/>
            <person name="Krizsan K."/>
            <person name="Balestrini R."/>
            <person name="Da Silva C."/>
            <person name="Montanini B."/>
            <person name="Hainaut M."/>
            <person name="Levati E."/>
            <person name="Barry K.W."/>
            <person name="Belfiori B."/>
            <person name="Cichocki N."/>
            <person name="Clum A."/>
            <person name="Dockter R.B."/>
            <person name="Fauchery L."/>
            <person name="Guy J."/>
            <person name="Iotti M."/>
            <person name="Le Tacon F."/>
            <person name="Lindquist E.A."/>
            <person name="Lipzen A."/>
            <person name="Malagnac F."/>
            <person name="Mello A."/>
            <person name="Molinier V."/>
            <person name="Miyauchi S."/>
            <person name="Poulain J."/>
            <person name="Riccioni C."/>
            <person name="Rubini A."/>
            <person name="Sitrit Y."/>
            <person name="Splivallo R."/>
            <person name="Traeger S."/>
            <person name="Wang M."/>
            <person name="Zifcakova L."/>
            <person name="Wipf D."/>
            <person name="Zambonelli A."/>
            <person name="Paolocci F."/>
            <person name="Nowrousian M."/>
            <person name="Ottonello S."/>
            <person name="Baldrian P."/>
            <person name="Spatafora J.W."/>
            <person name="Henrissat B."/>
            <person name="Nagy L.G."/>
            <person name="Aury J.M."/>
            <person name="Wincker P."/>
            <person name="Grigoriev I.V."/>
            <person name="Bonfante P."/>
            <person name="Martin F.M."/>
        </authorList>
    </citation>
    <scope>NUCLEOTIDE SEQUENCE [LARGE SCALE GENOMIC DNA]</scope>
    <source>
        <strain evidence="12 13">CCBAS932</strain>
    </source>
</reference>
<proteinExistence type="inferred from homology"/>
<evidence type="ECO:0000256" key="1">
    <source>
        <dbReference type="ARBA" id="ARBA00004952"/>
    </source>
</evidence>
<protein>
    <recommendedName>
        <fullName evidence="3 9">Nicotinate phosphoribosyltransferase</fullName>
        <ecNumber evidence="3 9">6.3.4.21</ecNumber>
    </recommendedName>
</protein>
<dbReference type="AlphaFoldDB" id="A0A3N4KL57"/>
<dbReference type="STRING" id="1392247.A0A3N4KL57"/>
<evidence type="ECO:0000259" key="10">
    <source>
        <dbReference type="Pfam" id="PF04095"/>
    </source>
</evidence>
<dbReference type="FunCoup" id="A0A3N4KL57">
    <property type="interactions" value="191"/>
</dbReference>
<evidence type="ECO:0000256" key="8">
    <source>
        <dbReference type="ARBA" id="ARBA00048668"/>
    </source>
</evidence>
<keyword evidence="6 9" id="KW-0662">Pyridine nucleotide biosynthesis</keyword>
<dbReference type="SUPFAM" id="SSF51690">
    <property type="entry name" value="Nicotinate/Quinolinate PRTase C-terminal domain-like"/>
    <property type="match status" value="1"/>
</dbReference>
<feature type="domain" description="Nicotinate phosphoribosyltransferase N-terminal" evidence="11">
    <location>
        <begin position="18"/>
        <end position="163"/>
    </location>
</feature>
<evidence type="ECO:0000259" key="11">
    <source>
        <dbReference type="Pfam" id="PF17767"/>
    </source>
</evidence>
<evidence type="ECO:0000256" key="2">
    <source>
        <dbReference type="ARBA" id="ARBA00010897"/>
    </source>
</evidence>
<dbReference type="EC" id="6.3.4.21" evidence="3 9"/>
<dbReference type="PANTHER" id="PTHR11098:SF1">
    <property type="entry name" value="NICOTINATE PHOSPHORIBOSYLTRANSFERASE"/>
    <property type="match status" value="1"/>
</dbReference>
<dbReference type="PANTHER" id="PTHR11098">
    <property type="entry name" value="NICOTINATE PHOSPHORIBOSYLTRANSFERASE"/>
    <property type="match status" value="1"/>
</dbReference>
<evidence type="ECO:0000256" key="9">
    <source>
        <dbReference type="RuleBase" id="RU003838"/>
    </source>
</evidence>
<dbReference type="Pfam" id="PF17767">
    <property type="entry name" value="NAPRTase_N"/>
    <property type="match status" value="1"/>
</dbReference>
<organism evidence="12 13">
    <name type="scientific">Morchella conica CCBAS932</name>
    <dbReference type="NCBI Taxonomy" id="1392247"/>
    <lineage>
        <taxon>Eukaryota</taxon>
        <taxon>Fungi</taxon>
        <taxon>Dikarya</taxon>
        <taxon>Ascomycota</taxon>
        <taxon>Pezizomycotina</taxon>
        <taxon>Pezizomycetes</taxon>
        <taxon>Pezizales</taxon>
        <taxon>Morchellaceae</taxon>
        <taxon>Morchella</taxon>
    </lineage>
</organism>
<dbReference type="EMBL" id="ML119136">
    <property type="protein sequence ID" value="RPB11303.1"/>
    <property type="molecule type" value="Genomic_DNA"/>
</dbReference>
<dbReference type="SUPFAM" id="SSF54675">
    <property type="entry name" value="Nicotinate/Quinolinate PRTase N-terminal domain-like"/>
    <property type="match status" value="1"/>
</dbReference>
<dbReference type="OrthoDB" id="193380at2759"/>
<dbReference type="InterPro" id="IPR041525">
    <property type="entry name" value="N/Namide_PRibTrfase"/>
</dbReference>
<keyword evidence="7 12" id="KW-0808">Transferase</keyword>
<accession>A0A3N4KL57</accession>
<keyword evidence="5 9" id="KW-0436">Ligase</keyword>
<comment type="similarity">
    <text evidence="2 9">Belongs to the NAPRTase family.</text>
</comment>
<evidence type="ECO:0000256" key="3">
    <source>
        <dbReference type="ARBA" id="ARBA00013236"/>
    </source>
</evidence>
<dbReference type="InterPro" id="IPR040727">
    <property type="entry name" value="NAPRTase_N"/>
</dbReference>